<reference evidence="2 3" key="1">
    <citation type="submission" date="2011-09" db="EMBL/GenBank/DDBJ databases">
        <authorList>
            <person name="Weinstock G."/>
            <person name="Sodergren E."/>
            <person name="Clifton S."/>
            <person name="Fulton L."/>
            <person name="Fulton B."/>
            <person name="Courtney L."/>
            <person name="Fronick C."/>
            <person name="Harrison M."/>
            <person name="Strong C."/>
            <person name="Farmer C."/>
            <person name="Delahaunty K."/>
            <person name="Markovic C."/>
            <person name="Hall O."/>
            <person name="Minx P."/>
            <person name="Tomlinson C."/>
            <person name="Mitreva M."/>
            <person name="Hou S."/>
            <person name="Chen J."/>
            <person name="Wollam A."/>
            <person name="Pepin K.H."/>
            <person name="Johnson M."/>
            <person name="Bhonagiri V."/>
            <person name="Zhang X."/>
            <person name="Suruliraj S."/>
            <person name="Warren W."/>
            <person name="Chinwalla A."/>
            <person name="Mardis E.R."/>
            <person name="Wilson R.K."/>
        </authorList>
    </citation>
    <scope>NUCLEOTIDE SEQUENCE [LARGE SCALE GENOMIC DNA]</scope>
    <source>
        <strain evidence="2 3">F0435</strain>
    </source>
</reference>
<dbReference type="STRING" id="797516.HMPREF9104_01190"/>
<keyword evidence="1" id="KW-0812">Transmembrane</keyword>
<dbReference type="HOGENOM" id="CLU_1967747_0_0_9"/>
<evidence type="ECO:0000313" key="2">
    <source>
        <dbReference type="EMBL" id="EHO52253.1"/>
    </source>
</evidence>
<organism evidence="2 3">
    <name type="scientific">Lentilactobacillus kisonensis F0435</name>
    <dbReference type="NCBI Taxonomy" id="797516"/>
    <lineage>
        <taxon>Bacteria</taxon>
        <taxon>Bacillati</taxon>
        <taxon>Bacillota</taxon>
        <taxon>Bacilli</taxon>
        <taxon>Lactobacillales</taxon>
        <taxon>Lactobacillaceae</taxon>
        <taxon>Lentilactobacillus</taxon>
    </lineage>
</organism>
<proteinExistence type="predicted"/>
<accession>H1LF14</accession>
<comment type="caution">
    <text evidence="2">The sequence shown here is derived from an EMBL/GenBank/DDBJ whole genome shotgun (WGS) entry which is preliminary data.</text>
</comment>
<evidence type="ECO:0000256" key="1">
    <source>
        <dbReference type="SAM" id="Phobius"/>
    </source>
</evidence>
<gene>
    <name evidence="2" type="ORF">HMPREF9104_01190</name>
</gene>
<dbReference type="AlphaFoldDB" id="H1LF14"/>
<keyword evidence="1" id="KW-1133">Transmembrane helix</keyword>
<keyword evidence="1" id="KW-0472">Membrane</keyword>
<evidence type="ECO:0000313" key="3">
    <source>
        <dbReference type="Proteomes" id="UP000005025"/>
    </source>
</evidence>
<dbReference type="Proteomes" id="UP000005025">
    <property type="component" value="Unassembled WGS sequence"/>
</dbReference>
<protein>
    <submittedName>
        <fullName evidence="2">Uncharacterized protein</fullName>
    </submittedName>
</protein>
<dbReference type="PATRIC" id="fig|797516.3.peg.1065"/>
<name>H1LF14_9LACO</name>
<feature type="transmembrane region" description="Helical" evidence="1">
    <location>
        <begin position="102"/>
        <end position="122"/>
    </location>
</feature>
<dbReference type="RefSeq" id="WP_008856367.1">
    <property type="nucleotide sequence ID" value="NZ_JH591026.1"/>
</dbReference>
<dbReference type="EMBL" id="AGRJ01000110">
    <property type="protein sequence ID" value="EHO52253.1"/>
    <property type="molecule type" value="Genomic_DNA"/>
</dbReference>
<sequence>MKPSEKRDKKILNLLNKYDYGTRGLDAFMSEAPDKLKMNPLTLKEDINRLDSEKDHLHYVHVVYNQDNNGNYRAGVLGNVEWLTSDGKDYLDELNHSWERTFWLYFQIYGWPIAVAVIVQVIKNLLN</sequence>